<dbReference type="RefSeq" id="WP_155053325.1">
    <property type="nucleotide sequence ID" value="NZ_BAAAIB010000008.1"/>
</dbReference>
<dbReference type="EMBL" id="WMLB01000044">
    <property type="protein sequence ID" value="MTH70302.1"/>
    <property type="molecule type" value="Genomic_DNA"/>
</dbReference>
<name>A0A6I3MDQ0_9MICO</name>
<accession>A0A6I3MDQ0</accession>
<dbReference type="OrthoDB" id="9027184at2"/>
<dbReference type="AlphaFoldDB" id="A0A6I3MDQ0"/>
<dbReference type="Proteomes" id="UP000433071">
    <property type="component" value="Unassembled WGS sequence"/>
</dbReference>
<gene>
    <name evidence="1" type="ORF">GJ743_18220</name>
</gene>
<evidence type="ECO:0000313" key="2">
    <source>
        <dbReference type="Proteomes" id="UP000433071"/>
    </source>
</evidence>
<comment type="caution">
    <text evidence="1">The sequence shown here is derived from an EMBL/GenBank/DDBJ whole genome shotgun (WGS) entry which is preliminary data.</text>
</comment>
<reference evidence="1 2" key="1">
    <citation type="submission" date="2019-11" db="EMBL/GenBank/DDBJ databases">
        <title>Agromyces kandeliae sp. nov., isolated from mangrove soil.</title>
        <authorList>
            <person name="Wang R."/>
        </authorList>
    </citation>
    <scope>NUCLEOTIDE SEQUENCE [LARGE SCALE GENOMIC DNA]</scope>
    <source>
        <strain evidence="1 2">JCM 11433</strain>
    </source>
</reference>
<evidence type="ECO:0008006" key="3">
    <source>
        <dbReference type="Google" id="ProtNLM"/>
    </source>
</evidence>
<protein>
    <recommendedName>
        <fullName evidence="3">Baseplate assembly protein</fullName>
    </recommendedName>
</protein>
<organism evidence="1 2">
    <name type="scientific">Agromyces bracchium</name>
    <dbReference type="NCBI Taxonomy" id="88376"/>
    <lineage>
        <taxon>Bacteria</taxon>
        <taxon>Bacillati</taxon>
        <taxon>Actinomycetota</taxon>
        <taxon>Actinomycetes</taxon>
        <taxon>Micrococcales</taxon>
        <taxon>Microbacteriaceae</taxon>
        <taxon>Agromyces</taxon>
    </lineage>
</organism>
<evidence type="ECO:0000313" key="1">
    <source>
        <dbReference type="EMBL" id="MTH70302.1"/>
    </source>
</evidence>
<proteinExistence type="predicted"/>
<keyword evidence="2" id="KW-1185">Reference proteome</keyword>
<sequence>MPLFPPVTDTLRWDDLVREGRAQLPLVAPEWTDQNTSDPGIALLELVAWLVETDSYRSSAVAARERRLLLELAGFAPAPARASRCLVRVSAPPGTVVPAGESADAHRDGDPVPLTLVEDVAVTGAAIVVVARASADAADDDYRSACADLTREWAAQRAVAAFGDDPTTGDAFVLGIEPSAPLQSGPLDLWLVQADTTDRTEVDGSGAHHSVTAVWEVWDGAQWILLPAEDATASLTRSGRVRILLPAVGVQTLGDQAAGVFAGRSLIWVRCRIASGRHDAPPRLGGIHLDAGEAIAARRYGGASVAPAAGVPGERIKLPHAWCDQAPTVWLVDQGAVREVRVVSDLALAGPRDMAAVLEPDGLTLRFGDGRWGDVVPPASQVHVEGLWTTSAGVGFVRPPIAVAAGGAGAPGFDVLAGLRPGSPAEDLAQTAARAERAMWVHERLAERVREHGVPSLDDLPLAEVRGLAVPERAVTALDLERIALATPGVALARARALPQTDPRLHGLVADGCVTVVVVPWLPVSRPEPTAGALRSIRAQLAAGRTVGTRFFVTGPDYVSIGVSATIVPRRGFAPAAVRDAATTALRRFLHPVTGGSSERGWVFGRTVRRTEILQMLDALAAVDHVDDLRLTREEPGHDRDCGDIPLCGAELAIAGAVKLTLTAPEGRP</sequence>